<reference evidence="2" key="1">
    <citation type="journal article" date="2020" name="Nat. Commun.">
        <title>Genome assembly of wild tea tree DASZ reveals pedigree and selection history of tea varieties.</title>
        <authorList>
            <person name="Zhang W."/>
            <person name="Zhang Y."/>
            <person name="Qiu H."/>
            <person name="Guo Y."/>
            <person name="Wan H."/>
            <person name="Zhang X."/>
            <person name="Scossa F."/>
            <person name="Alseekh S."/>
            <person name="Zhang Q."/>
            <person name="Wang P."/>
            <person name="Xu L."/>
            <person name="Schmidt M.H."/>
            <person name="Jia X."/>
            <person name="Li D."/>
            <person name="Zhu A."/>
            <person name="Guo F."/>
            <person name="Chen W."/>
            <person name="Ni D."/>
            <person name="Usadel B."/>
            <person name="Fernie A.R."/>
            <person name="Wen W."/>
        </authorList>
    </citation>
    <scope>NUCLEOTIDE SEQUENCE [LARGE SCALE GENOMIC DNA]</scope>
    <source>
        <strain evidence="2">cv. G240</strain>
    </source>
</reference>
<comment type="caution">
    <text evidence="1">The sequence shown here is derived from an EMBL/GenBank/DDBJ whole genome shotgun (WGS) entry which is preliminary data.</text>
</comment>
<evidence type="ECO:0000313" key="1">
    <source>
        <dbReference type="EMBL" id="KAF5938922.1"/>
    </source>
</evidence>
<evidence type="ECO:0000313" key="2">
    <source>
        <dbReference type="Proteomes" id="UP000593564"/>
    </source>
</evidence>
<reference evidence="1 2" key="2">
    <citation type="submission" date="2020-07" db="EMBL/GenBank/DDBJ databases">
        <title>Genome assembly of wild tea tree DASZ reveals pedigree and selection history of tea varieties.</title>
        <authorList>
            <person name="Zhang W."/>
        </authorList>
    </citation>
    <scope>NUCLEOTIDE SEQUENCE [LARGE SCALE GENOMIC DNA]</scope>
    <source>
        <strain evidence="2">cv. G240</strain>
        <tissue evidence="1">Leaf</tissue>
    </source>
</reference>
<name>A0A7J7GDU7_CAMSI</name>
<keyword evidence="2" id="KW-1185">Reference proteome</keyword>
<sequence length="262" mass="29335">MSFSSNYSRSAETFDLRFEALKCNCGLRAAIRVTESDKPSKGRLGETSLCCDTLIGAISTSNEWWTKKLDRYPDAAKFQRTPLQFSEDQGILFSNAAAIGEWAYTPSSRVMPNIDETGEEFHTPRDVEFDDDVDLEVVHPSALNKKRPSNTDGSLNKGKAKKKVSGAILFNKTFDRIVNVVESSSATSTQTSARYSSIVECLAKLESIPVVSPDDDMYVCAARLFLRDKCRECFLKLSTDEVRLRFLKLEIEMEKTSTGYRG</sequence>
<dbReference type="EMBL" id="JACBKZ010000011">
    <property type="protein sequence ID" value="KAF5938922.1"/>
    <property type="molecule type" value="Genomic_DNA"/>
</dbReference>
<gene>
    <name evidence="1" type="ORF">HYC85_023181</name>
</gene>
<dbReference type="AlphaFoldDB" id="A0A7J7GDU7"/>
<proteinExistence type="predicted"/>
<protein>
    <submittedName>
        <fullName evidence="1">Uncharacterized protein</fullName>
    </submittedName>
</protein>
<organism evidence="1 2">
    <name type="scientific">Camellia sinensis</name>
    <name type="common">Tea plant</name>
    <name type="synonym">Thea sinensis</name>
    <dbReference type="NCBI Taxonomy" id="4442"/>
    <lineage>
        <taxon>Eukaryota</taxon>
        <taxon>Viridiplantae</taxon>
        <taxon>Streptophyta</taxon>
        <taxon>Embryophyta</taxon>
        <taxon>Tracheophyta</taxon>
        <taxon>Spermatophyta</taxon>
        <taxon>Magnoliopsida</taxon>
        <taxon>eudicotyledons</taxon>
        <taxon>Gunneridae</taxon>
        <taxon>Pentapetalae</taxon>
        <taxon>asterids</taxon>
        <taxon>Ericales</taxon>
        <taxon>Theaceae</taxon>
        <taxon>Camellia</taxon>
    </lineage>
</organism>
<dbReference type="Proteomes" id="UP000593564">
    <property type="component" value="Unassembled WGS sequence"/>
</dbReference>
<dbReference type="PANTHER" id="PTHR47851">
    <property type="entry name" value="OS06G0588700 PROTEIN-RELATED"/>
    <property type="match status" value="1"/>
</dbReference>
<dbReference type="PANTHER" id="PTHR47851:SF8">
    <property type="entry name" value="NO APICAL MERISTEM-ASSOCIATED C-TERMINAL DOMAIN-CONTAINING PROTEIN"/>
    <property type="match status" value="1"/>
</dbReference>
<accession>A0A7J7GDU7</accession>